<keyword evidence="2" id="KW-1185">Reference proteome</keyword>
<comment type="caution">
    <text evidence="1">The sequence shown here is derived from an EMBL/GenBank/DDBJ whole genome shotgun (WGS) entry which is preliminary data.</text>
</comment>
<evidence type="ECO:0000313" key="1">
    <source>
        <dbReference type="EMBL" id="CCH67011.1"/>
    </source>
</evidence>
<reference evidence="1 2" key="1">
    <citation type="submission" date="2012-05" db="EMBL/GenBank/DDBJ databases">
        <authorList>
            <person name="Hilton J."/>
        </authorList>
    </citation>
    <scope>NUCLEOTIDE SEQUENCE [LARGE SCALE GENOMIC DNA]</scope>
    <source>
        <strain evidence="1 2">HH01</strain>
    </source>
</reference>
<dbReference type="Proteomes" id="UP000053051">
    <property type="component" value="Unassembled WGS sequence"/>
</dbReference>
<gene>
    <name evidence="1" type="ORF">RINTHH_8560</name>
</gene>
<dbReference type="STRING" id="1165094.RINTHH_8560"/>
<dbReference type="AlphaFoldDB" id="M1X512"/>
<organism evidence="1 2">
    <name type="scientific">Richelia intracellularis HH01</name>
    <dbReference type="NCBI Taxonomy" id="1165094"/>
    <lineage>
        <taxon>Bacteria</taxon>
        <taxon>Bacillati</taxon>
        <taxon>Cyanobacteriota</taxon>
        <taxon>Cyanophyceae</taxon>
        <taxon>Nostocales</taxon>
        <taxon>Nostocaceae</taxon>
        <taxon>Richelia</taxon>
    </lineage>
</organism>
<dbReference type="RefSeq" id="WP_008233108.1">
    <property type="nucleotide sequence ID" value="NZ_CAIY01000031.1"/>
</dbReference>
<evidence type="ECO:0000313" key="2">
    <source>
        <dbReference type="Proteomes" id="UP000053051"/>
    </source>
</evidence>
<dbReference type="OrthoDB" id="9804333at2"/>
<protein>
    <submittedName>
        <fullName evidence="1">Uncharacterized protein</fullName>
    </submittedName>
</protein>
<dbReference type="EMBL" id="CAIY01000031">
    <property type="protein sequence ID" value="CCH67011.1"/>
    <property type="molecule type" value="Genomic_DNA"/>
</dbReference>
<name>M1X512_9NOST</name>
<accession>M1X512</accession>
<sequence>METSKFWIGIKINANLLDVEVHILDYAFDIKHYRMKPYLQQPTFGEAYQLFNLTDNI</sequence>
<reference evidence="2" key="2">
    <citation type="submission" date="2016-01" db="EMBL/GenBank/DDBJ databases">
        <title>Diatom-associated endosymboitic cyanobacterium lacks core nitrogen metabolism enzymes.</title>
        <authorList>
            <person name="Hilton J.A."/>
            <person name="Foster R.A."/>
            <person name="Tripp H.J."/>
            <person name="Carter B.J."/>
            <person name="Zehr J.P."/>
            <person name="Villareal T.A."/>
        </authorList>
    </citation>
    <scope>NUCLEOTIDE SEQUENCE [LARGE SCALE GENOMIC DNA]</scope>
    <source>
        <strain evidence="2">HH01</strain>
    </source>
</reference>
<proteinExistence type="predicted"/>